<evidence type="ECO:0008006" key="4">
    <source>
        <dbReference type="Google" id="ProtNLM"/>
    </source>
</evidence>
<accession>A0ABR0TBZ7</accession>
<name>A0ABR0TBZ7_AURPU</name>
<sequence>MRLSNICAVLMAIASSVYGQNEDFDPNDIEPGHLGGLSKLPHEIQRCIKLNMPLAWVDYEQQLDLFCDHSTGTWHQTIPSCLSENYPSEPSTAISIYNTFTSILCRGWEAPGLPLTTILSTDGTTTTSTIFPTSSETKYLFPEFTPRYTTSKSRACIWGHDNCWINKPTSLYSTKSKSAKWTKSRHRLLASTTPWGVETRPVSTGAMFTK</sequence>
<proteinExistence type="predicted"/>
<keyword evidence="1" id="KW-0732">Signal</keyword>
<gene>
    <name evidence="2" type="ORF">QM012_002456</name>
</gene>
<dbReference type="Proteomes" id="UP001341245">
    <property type="component" value="Unassembled WGS sequence"/>
</dbReference>
<protein>
    <recommendedName>
        <fullName evidence="4">Sushi domain-containing protein</fullName>
    </recommendedName>
</protein>
<feature type="signal peptide" evidence="1">
    <location>
        <begin position="1"/>
        <end position="19"/>
    </location>
</feature>
<evidence type="ECO:0000256" key="1">
    <source>
        <dbReference type="SAM" id="SignalP"/>
    </source>
</evidence>
<organism evidence="2 3">
    <name type="scientific">Aureobasidium pullulans</name>
    <name type="common">Black yeast</name>
    <name type="synonym">Pullularia pullulans</name>
    <dbReference type="NCBI Taxonomy" id="5580"/>
    <lineage>
        <taxon>Eukaryota</taxon>
        <taxon>Fungi</taxon>
        <taxon>Dikarya</taxon>
        <taxon>Ascomycota</taxon>
        <taxon>Pezizomycotina</taxon>
        <taxon>Dothideomycetes</taxon>
        <taxon>Dothideomycetidae</taxon>
        <taxon>Dothideales</taxon>
        <taxon>Saccotheciaceae</taxon>
        <taxon>Aureobasidium</taxon>
    </lineage>
</organism>
<keyword evidence="3" id="KW-1185">Reference proteome</keyword>
<evidence type="ECO:0000313" key="3">
    <source>
        <dbReference type="Proteomes" id="UP001341245"/>
    </source>
</evidence>
<reference evidence="2 3" key="1">
    <citation type="submission" date="2023-11" db="EMBL/GenBank/DDBJ databases">
        <title>Draft genome sequence and annotation of the polyextremotolerant black yeast-like fungus Aureobasidium pullulans NRRL 62042.</title>
        <authorList>
            <person name="Dielentheis-Frenken M.R.E."/>
            <person name="Wibberg D."/>
            <person name="Blank L.M."/>
            <person name="Tiso T."/>
        </authorList>
    </citation>
    <scope>NUCLEOTIDE SEQUENCE [LARGE SCALE GENOMIC DNA]</scope>
    <source>
        <strain evidence="2 3">NRRL 62042</strain>
    </source>
</reference>
<comment type="caution">
    <text evidence="2">The sequence shown here is derived from an EMBL/GenBank/DDBJ whole genome shotgun (WGS) entry which is preliminary data.</text>
</comment>
<evidence type="ECO:0000313" key="2">
    <source>
        <dbReference type="EMBL" id="KAK6001966.1"/>
    </source>
</evidence>
<feature type="chain" id="PRO_5045993437" description="Sushi domain-containing protein" evidence="1">
    <location>
        <begin position="20"/>
        <end position="210"/>
    </location>
</feature>
<dbReference type="EMBL" id="JASGXD010000013">
    <property type="protein sequence ID" value="KAK6001966.1"/>
    <property type="molecule type" value="Genomic_DNA"/>
</dbReference>